<dbReference type="InterPro" id="IPR007466">
    <property type="entry name" value="Peptidyl-Arg-deiminase_porph"/>
</dbReference>
<reference evidence="2 3" key="1">
    <citation type="submission" date="2016-10" db="EMBL/GenBank/DDBJ databases">
        <authorList>
            <person name="de Groot N.N."/>
        </authorList>
    </citation>
    <scope>NUCLEOTIDE SEQUENCE [LARGE SCALE GENOMIC DNA]</scope>
    <source>
        <strain evidence="2 3">CGMCC 4.5727</strain>
    </source>
</reference>
<dbReference type="GO" id="GO:0004668">
    <property type="term" value="F:protein-arginine deiminase activity"/>
    <property type="evidence" value="ECO:0007669"/>
    <property type="project" value="InterPro"/>
</dbReference>
<dbReference type="Proteomes" id="UP000199155">
    <property type="component" value="Unassembled WGS sequence"/>
</dbReference>
<proteinExistence type="predicted"/>
<dbReference type="PROSITE" id="PS51257">
    <property type="entry name" value="PROKAR_LIPOPROTEIN"/>
    <property type="match status" value="1"/>
</dbReference>
<organism evidence="2 3">
    <name type="scientific">Streptomyces indicus</name>
    <dbReference type="NCBI Taxonomy" id="417292"/>
    <lineage>
        <taxon>Bacteria</taxon>
        <taxon>Bacillati</taxon>
        <taxon>Actinomycetota</taxon>
        <taxon>Actinomycetes</taxon>
        <taxon>Kitasatosporales</taxon>
        <taxon>Streptomycetaceae</taxon>
        <taxon>Streptomyces</taxon>
    </lineage>
</organism>
<dbReference type="Gene3D" id="3.75.10.10">
    <property type="entry name" value="L-arginine/glycine Amidinotransferase, Chain A"/>
    <property type="match status" value="1"/>
</dbReference>
<dbReference type="SUPFAM" id="SSF55909">
    <property type="entry name" value="Pentein"/>
    <property type="match status" value="1"/>
</dbReference>
<dbReference type="PROSITE" id="PS51318">
    <property type="entry name" value="TAT"/>
    <property type="match status" value="1"/>
</dbReference>
<gene>
    <name evidence="2" type="ORF">SAMN05421806_101216</name>
</gene>
<keyword evidence="3" id="KW-1185">Reference proteome</keyword>
<evidence type="ECO:0000313" key="2">
    <source>
        <dbReference type="EMBL" id="SDJ39819.1"/>
    </source>
</evidence>
<dbReference type="EMBL" id="FNFF01000001">
    <property type="protein sequence ID" value="SDJ39819.1"/>
    <property type="molecule type" value="Genomic_DNA"/>
</dbReference>
<sequence>MSRRQTLQAALGAAAAGILAACRPERGAAAPAPSGSPSGGGWRMPEEAQPHELTYMAWPTRRIWGADLPYVHEDIASVARAVADFEPVVMLAGERDVKAAQRACGSGVEVVPVPVDDLWVRDTGPTFVLGPQGIAGIDLNFNGWGGKQTHRNDSEVARKVLGLEKIERIGAPVVGEGGSIEIDGAGTLLATESSWVNDNRNPGRSRDDIEQDLRALLGVTKVIWVDGVKGHDITDYHIDALARFVEPGLVVLSTPPADAPRDVWWRAYEQARGVLEQATDARGKRLEIVRLPEAAAVGDVGADFLGSYVNYYVCNGAVIFPGLGDRRTDRDGRALVRELYPDREVVQVPIRHVAAGGGGVHCATQQLPKLPRGGA</sequence>
<keyword evidence="1" id="KW-0378">Hydrolase</keyword>
<dbReference type="RefSeq" id="WP_218137273.1">
    <property type="nucleotide sequence ID" value="NZ_FNFF01000001.1"/>
</dbReference>
<name>A0A1G8TE14_9ACTN</name>
<dbReference type="InterPro" id="IPR006311">
    <property type="entry name" value="TAT_signal"/>
</dbReference>
<accession>A0A1G8TE14</accession>
<dbReference type="GO" id="GO:0047632">
    <property type="term" value="F:agmatine deiminase activity"/>
    <property type="evidence" value="ECO:0007669"/>
    <property type="project" value="TreeGrafter"/>
</dbReference>
<dbReference type="PANTHER" id="PTHR31377">
    <property type="entry name" value="AGMATINE DEIMINASE-RELATED"/>
    <property type="match status" value="1"/>
</dbReference>
<evidence type="ECO:0000256" key="1">
    <source>
        <dbReference type="ARBA" id="ARBA00022801"/>
    </source>
</evidence>
<dbReference type="GO" id="GO:0009446">
    <property type="term" value="P:putrescine biosynthetic process"/>
    <property type="evidence" value="ECO:0007669"/>
    <property type="project" value="InterPro"/>
</dbReference>
<dbReference type="AlphaFoldDB" id="A0A1G8TE14"/>
<evidence type="ECO:0000313" key="3">
    <source>
        <dbReference type="Proteomes" id="UP000199155"/>
    </source>
</evidence>
<dbReference type="PANTHER" id="PTHR31377:SF0">
    <property type="entry name" value="AGMATINE DEIMINASE-RELATED"/>
    <property type="match status" value="1"/>
</dbReference>
<dbReference type="Pfam" id="PF04371">
    <property type="entry name" value="PAD_porph"/>
    <property type="match status" value="1"/>
</dbReference>
<protein>
    <submittedName>
        <fullName evidence="2">Agmatine deiminase</fullName>
    </submittedName>
</protein>
<dbReference type="STRING" id="417292.SAMN05421806_101216"/>